<dbReference type="EMBL" id="SLVX01000031">
    <property type="protein sequence ID" value="TCN34947.1"/>
    <property type="molecule type" value="Genomic_DNA"/>
</dbReference>
<feature type="region of interest" description="Disordered" evidence="1">
    <location>
        <begin position="158"/>
        <end position="183"/>
    </location>
</feature>
<protein>
    <submittedName>
        <fullName evidence="2">Uncharacterized protein</fullName>
    </submittedName>
</protein>
<accession>A0A4R2C3L4</accession>
<reference evidence="2 3" key="1">
    <citation type="submission" date="2019-03" db="EMBL/GenBank/DDBJ databases">
        <title>Genomic Encyclopedia of Type Strains, Phase IV (KMG-IV): sequencing the most valuable type-strain genomes for metagenomic binning, comparative biology and taxonomic classification.</title>
        <authorList>
            <person name="Goeker M."/>
        </authorList>
    </citation>
    <scope>NUCLEOTIDE SEQUENCE [LARGE SCALE GENOMIC DNA]</scope>
    <source>
        <strain evidence="2 3">DSM 18401</strain>
    </source>
</reference>
<evidence type="ECO:0000313" key="2">
    <source>
        <dbReference type="EMBL" id="TCN34947.1"/>
    </source>
</evidence>
<keyword evidence="3" id="KW-1185">Reference proteome</keyword>
<gene>
    <name evidence="2" type="ORF">EV665_13126</name>
</gene>
<name>A0A4R2C3L4_SHIGR</name>
<dbReference type="AlphaFoldDB" id="A0A4R2C3L4"/>
<sequence length="277" mass="32281">MANLLSIIRERTGDAPSLGQKRWLDSVEKAHRLGHETAQHKDAGEDSCPYSKTPHRECWLQAFRHARGREDAADNINRFGVPVCEWIAMAESDRQRIRLRGWYRRMKTNPLLLARHKAREAKVRVRIRERWRENPEPFRAKMREIYWADVETTRAKGREKYRRNRDKERARKHRSAMAKKAKREINRSPDQIFTLIDKAVPRALPGFARDEIVSSMCLAVLEGKLFIENIGQEARKYLTAYNREFDNFKTASLDAPVNGHDGTTFLDLLADETGGDR</sequence>
<organism evidence="2 3">
    <name type="scientific">Shinella granuli</name>
    <dbReference type="NCBI Taxonomy" id="323621"/>
    <lineage>
        <taxon>Bacteria</taxon>
        <taxon>Pseudomonadati</taxon>
        <taxon>Pseudomonadota</taxon>
        <taxon>Alphaproteobacteria</taxon>
        <taxon>Hyphomicrobiales</taxon>
        <taxon>Rhizobiaceae</taxon>
        <taxon>Shinella</taxon>
    </lineage>
</organism>
<feature type="compositionally biased region" description="Basic residues" evidence="1">
    <location>
        <begin position="159"/>
        <end position="182"/>
    </location>
</feature>
<evidence type="ECO:0000256" key="1">
    <source>
        <dbReference type="SAM" id="MobiDB-lite"/>
    </source>
</evidence>
<dbReference type="RefSeq" id="WP_133036689.1">
    <property type="nucleotide sequence ID" value="NZ_BAABEI010000012.1"/>
</dbReference>
<comment type="caution">
    <text evidence="2">The sequence shown here is derived from an EMBL/GenBank/DDBJ whole genome shotgun (WGS) entry which is preliminary data.</text>
</comment>
<dbReference type="Proteomes" id="UP000295351">
    <property type="component" value="Unassembled WGS sequence"/>
</dbReference>
<proteinExistence type="predicted"/>
<evidence type="ECO:0000313" key="3">
    <source>
        <dbReference type="Proteomes" id="UP000295351"/>
    </source>
</evidence>